<protein>
    <submittedName>
        <fullName evidence="1">Uncharacterized protein</fullName>
    </submittedName>
</protein>
<sequence>MSTAKHTYDRDALLQLLGADGGKGAKTKLSDEMWAVLDEVHTFERYVVLTNGVQYSRPIDYATALGMFSSLANTTRAVVRVVAHEDYKRQVAEAALVAL</sequence>
<name>A0ABY5Z965_9ACTN</name>
<evidence type="ECO:0000313" key="1">
    <source>
        <dbReference type="EMBL" id="UWZ37558.1"/>
    </source>
</evidence>
<proteinExistence type="predicted"/>
<organism evidence="1 2">
    <name type="scientific">Dactylosporangium roseum</name>
    <dbReference type="NCBI Taxonomy" id="47989"/>
    <lineage>
        <taxon>Bacteria</taxon>
        <taxon>Bacillati</taxon>
        <taxon>Actinomycetota</taxon>
        <taxon>Actinomycetes</taxon>
        <taxon>Micromonosporales</taxon>
        <taxon>Micromonosporaceae</taxon>
        <taxon>Dactylosporangium</taxon>
    </lineage>
</organism>
<keyword evidence="2" id="KW-1185">Reference proteome</keyword>
<dbReference type="EMBL" id="CP073721">
    <property type="protein sequence ID" value="UWZ37558.1"/>
    <property type="molecule type" value="Genomic_DNA"/>
</dbReference>
<accession>A0ABY5Z965</accession>
<evidence type="ECO:0000313" key="2">
    <source>
        <dbReference type="Proteomes" id="UP001058271"/>
    </source>
</evidence>
<dbReference type="RefSeq" id="WP_260726917.1">
    <property type="nucleotide sequence ID" value="NZ_BAAABS010000070.1"/>
</dbReference>
<reference evidence="1" key="1">
    <citation type="submission" date="2021-04" db="EMBL/GenBank/DDBJ databases">
        <title>Biosynthetic gene clusters of Dactylosporangioum roseum.</title>
        <authorList>
            <person name="Hartkoorn R.C."/>
            <person name="Beaudoing E."/>
            <person name="Hot D."/>
            <person name="Moureu S."/>
        </authorList>
    </citation>
    <scope>NUCLEOTIDE SEQUENCE</scope>
    <source>
        <strain evidence="1">NRRL B-16295</strain>
    </source>
</reference>
<dbReference type="Proteomes" id="UP001058271">
    <property type="component" value="Chromosome"/>
</dbReference>
<gene>
    <name evidence="1" type="ORF">Drose_04540</name>
</gene>